<evidence type="ECO:0000313" key="1">
    <source>
        <dbReference type="EMBL" id="TGX99210.1"/>
    </source>
</evidence>
<name>A0AC61R1I6_9FIRM</name>
<accession>A0AC61R1I6</accession>
<organism evidence="1 2">
    <name type="scientific">Hominisplanchenecus murintestinalis</name>
    <dbReference type="NCBI Taxonomy" id="2941517"/>
    <lineage>
        <taxon>Bacteria</taxon>
        <taxon>Bacillati</taxon>
        <taxon>Bacillota</taxon>
        <taxon>Clostridia</taxon>
        <taxon>Lachnospirales</taxon>
        <taxon>Lachnospiraceae</taxon>
        <taxon>Hominisplanchenecus</taxon>
    </lineage>
</organism>
<protein>
    <submittedName>
        <fullName evidence="1">Uncharacterized protein</fullName>
    </submittedName>
</protein>
<comment type="caution">
    <text evidence="1">The sequence shown here is derived from an EMBL/GenBank/DDBJ whole genome shotgun (WGS) entry which is preliminary data.</text>
</comment>
<evidence type="ECO:0000313" key="2">
    <source>
        <dbReference type="Proteomes" id="UP000307720"/>
    </source>
</evidence>
<reference evidence="1" key="1">
    <citation type="submission" date="2019-04" db="EMBL/GenBank/DDBJ databases">
        <title>Microbes associate with the intestines of laboratory mice.</title>
        <authorList>
            <person name="Navarre W."/>
            <person name="Wong E."/>
            <person name="Huang K."/>
            <person name="Tropini C."/>
            <person name="Ng K."/>
            <person name="Yu B."/>
        </authorList>
    </citation>
    <scope>NUCLEOTIDE SEQUENCE</scope>
    <source>
        <strain evidence="1">NM72_1-8</strain>
    </source>
</reference>
<dbReference type="Proteomes" id="UP000307720">
    <property type="component" value="Unassembled WGS sequence"/>
</dbReference>
<keyword evidence="2" id="KW-1185">Reference proteome</keyword>
<proteinExistence type="predicted"/>
<sequence>MSVLKEVVTNLQEEVNAKLIELGAPRETVFRLEEEFADRGEYASGEFEEEFAAKMVRYAVSIRILSVETGYTTERLWNIWEETMSNFLNGDGCYSTPEEEWESFKDAARERDW</sequence>
<dbReference type="EMBL" id="SRZB01000009">
    <property type="protein sequence ID" value="TGX99210.1"/>
    <property type="molecule type" value="Genomic_DNA"/>
</dbReference>
<gene>
    <name evidence="1" type="ORF">E5357_06270</name>
</gene>